<comment type="caution">
    <text evidence="1">The sequence shown here is derived from an EMBL/GenBank/DDBJ whole genome shotgun (WGS) entry which is preliminary data.</text>
</comment>
<evidence type="ECO:0000313" key="2">
    <source>
        <dbReference type="Proteomes" id="UP000223913"/>
    </source>
</evidence>
<dbReference type="Proteomes" id="UP000223913">
    <property type="component" value="Unassembled WGS sequence"/>
</dbReference>
<protein>
    <submittedName>
        <fullName evidence="1">Polyketide cyclase</fullName>
    </submittedName>
</protein>
<dbReference type="AlphaFoldDB" id="A0A2D0N1R6"/>
<gene>
    <name evidence="1" type="ORF">CRP01_34165</name>
</gene>
<proteinExistence type="predicted"/>
<sequence>MKNLSTEIVIAASPEKIWEVLLNFAEYPEWNPFIKIEGKPVVGTHLKNTMMLEGRSPQIFKPELLVVDAPNELRWLGKLFVSGLFDGEHYFLLEPIDEQHTRLVHGENFRGILVGILMKMIGENTRNSFERMNVALKRRVEEGQ</sequence>
<dbReference type="EMBL" id="PDUD01000045">
    <property type="protein sequence ID" value="PHN02079.1"/>
    <property type="molecule type" value="Genomic_DNA"/>
</dbReference>
<dbReference type="PANTHER" id="PTHR36166">
    <property type="entry name" value="CHROMOSOME 9, WHOLE GENOME SHOTGUN SEQUENCE"/>
    <property type="match status" value="1"/>
</dbReference>
<accession>A0A2D0N1R6</accession>
<dbReference type="PANTHER" id="PTHR36166:SF1">
    <property type="entry name" value="SRPBCC DOMAIN-CONTAINING PROTEIN"/>
    <property type="match status" value="1"/>
</dbReference>
<dbReference type="SUPFAM" id="SSF55961">
    <property type="entry name" value="Bet v1-like"/>
    <property type="match status" value="1"/>
</dbReference>
<evidence type="ECO:0000313" key="1">
    <source>
        <dbReference type="EMBL" id="PHN02079.1"/>
    </source>
</evidence>
<dbReference type="Gene3D" id="3.30.530.20">
    <property type="match status" value="1"/>
</dbReference>
<dbReference type="Pfam" id="PF10604">
    <property type="entry name" value="Polyketide_cyc2"/>
    <property type="match status" value="1"/>
</dbReference>
<dbReference type="InterPro" id="IPR023393">
    <property type="entry name" value="START-like_dom_sf"/>
</dbReference>
<dbReference type="CDD" id="cd07822">
    <property type="entry name" value="SRPBCC_4"/>
    <property type="match status" value="1"/>
</dbReference>
<name>A0A2D0N1R6_FLAN2</name>
<organism evidence="1 2">
    <name type="scientific">Flavilitoribacter nigricans (strain ATCC 23147 / DSM 23189 / NBRC 102662 / NCIMB 1420 / SS-2)</name>
    <name type="common">Lewinella nigricans</name>
    <dbReference type="NCBI Taxonomy" id="1122177"/>
    <lineage>
        <taxon>Bacteria</taxon>
        <taxon>Pseudomonadati</taxon>
        <taxon>Bacteroidota</taxon>
        <taxon>Saprospiria</taxon>
        <taxon>Saprospirales</taxon>
        <taxon>Lewinellaceae</taxon>
        <taxon>Flavilitoribacter</taxon>
    </lineage>
</organism>
<dbReference type="InterPro" id="IPR019587">
    <property type="entry name" value="Polyketide_cyclase/dehydratase"/>
</dbReference>
<keyword evidence="2" id="KW-1185">Reference proteome</keyword>
<dbReference type="OrthoDB" id="9810827at2"/>
<reference evidence="1 2" key="1">
    <citation type="submission" date="2017-10" db="EMBL/GenBank/DDBJ databases">
        <title>The draft genome sequence of Lewinella nigricans NBRC 102662.</title>
        <authorList>
            <person name="Wang K."/>
        </authorList>
    </citation>
    <scope>NUCLEOTIDE SEQUENCE [LARGE SCALE GENOMIC DNA]</scope>
    <source>
        <strain evidence="1 2">NBRC 102662</strain>
    </source>
</reference>
<dbReference type="RefSeq" id="WP_099154572.1">
    <property type="nucleotide sequence ID" value="NZ_PDUD01000045.1"/>
</dbReference>